<keyword evidence="1" id="KW-1133">Transmembrane helix</keyword>
<dbReference type="EMBL" id="NPIA01000002">
    <property type="protein sequence ID" value="OZM57560.1"/>
    <property type="molecule type" value="Genomic_DNA"/>
</dbReference>
<keyword evidence="3" id="KW-1185">Reference proteome</keyword>
<gene>
    <name evidence="2" type="ORF">CIB95_04090</name>
</gene>
<feature type="transmembrane region" description="Helical" evidence="1">
    <location>
        <begin position="56"/>
        <end position="73"/>
    </location>
</feature>
<feature type="transmembrane region" description="Helical" evidence="1">
    <location>
        <begin position="79"/>
        <end position="97"/>
    </location>
</feature>
<evidence type="ECO:0000256" key="1">
    <source>
        <dbReference type="SAM" id="Phobius"/>
    </source>
</evidence>
<reference evidence="3" key="1">
    <citation type="submission" date="2017-08" db="EMBL/GenBank/DDBJ databases">
        <authorList>
            <person name="Huang Z."/>
        </authorList>
    </citation>
    <scope>NUCLEOTIDE SEQUENCE [LARGE SCALE GENOMIC DNA]</scope>
    <source>
        <strain evidence="3">SA5d-4</strain>
    </source>
</reference>
<name>A0A263BV22_9BACI</name>
<evidence type="ECO:0000313" key="3">
    <source>
        <dbReference type="Proteomes" id="UP000217083"/>
    </source>
</evidence>
<keyword evidence="1" id="KW-0812">Transmembrane</keyword>
<organism evidence="2 3">
    <name type="scientific">Lottiidibacillus patelloidae</name>
    <dbReference type="NCBI Taxonomy" id="2670334"/>
    <lineage>
        <taxon>Bacteria</taxon>
        <taxon>Bacillati</taxon>
        <taxon>Bacillota</taxon>
        <taxon>Bacilli</taxon>
        <taxon>Bacillales</taxon>
        <taxon>Bacillaceae</taxon>
        <taxon>Lottiidibacillus</taxon>
    </lineage>
</organism>
<sequence length="104" mass="11687">MGITGGIFSIFLWLSLNFYNPYSNPNEIEPVLTTFFMLFLPALLAIAASFSPKPSLMLLAFLWSLPFSIYFVLSPGVFALFGATCMCYFISFIFYIISPKIIAQ</sequence>
<feature type="transmembrane region" description="Helical" evidence="1">
    <location>
        <begin position="31"/>
        <end position="49"/>
    </location>
</feature>
<accession>A0A263BV22</accession>
<comment type="caution">
    <text evidence="2">The sequence shown here is derived from an EMBL/GenBank/DDBJ whole genome shotgun (WGS) entry which is preliminary data.</text>
</comment>
<evidence type="ECO:0000313" key="2">
    <source>
        <dbReference type="EMBL" id="OZM57560.1"/>
    </source>
</evidence>
<dbReference type="AlphaFoldDB" id="A0A263BV22"/>
<protein>
    <submittedName>
        <fullName evidence="2">Uncharacterized protein</fullName>
    </submittedName>
</protein>
<dbReference type="Proteomes" id="UP000217083">
    <property type="component" value="Unassembled WGS sequence"/>
</dbReference>
<keyword evidence="1" id="KW-0472">Membrane</keyword>
<reference evidence="2 3" key="2">
    <citation type="submission" date="2017-09" db="EMBL/GenBank/DDBJ databases">
        <title>Bacillus patelloidae sp. nov., isolated from the intestinal tract of a marine limpet.</title>
        <authorList>
            <person name="Liu R."/>
            <person name="Dong C."/>
            <person name="Shao Z."/>
        </authorList>
    </citation>
    <scope>NUCLEOTIDE SEQUENCE [LARGE SCALE GENOMIC DNA]</scope>
    <source>
        <strain evidence="2 3">SA5d-4</strain>
    </source>
</reference>
<proteinExistence type="predicted"/>